<dbReference type="Proteomes" id="UP000005205">
    <property type="component" value="Unassembled WGS sequence"/>
</dbReference>
<dbReference type="InParanoid" id="A0A158NR37"/>
<evidence type="ECO:0000313" key="2">
    <source>
        <dbReference type="EnsemblMetazoa" id="XP_012059995.1"/>
    </source>
</evidence>
<dbReference type="InterPro" id="IPR000195">
    <property type="entry name" value="Rab-GAP-TBC_dom"/>
</dbReference>
<dbReference type="PANTHER" id="PTHR16110">
    <property type="entry name" value="TBC1 DOMAIN FAMILY MEMBER 19"/>
    <property type="match status" value="1"/>
</dbReference>
<organism evidence="2 3">
    <name type="scientific">Atta cephalotes</name>
    <name type="common">Leafcutter ant</name>
    <dbReference type="NCBI Taxonomy" id="12957"/>
    <lineage>
        <taxon>Eukaryota</taxon>
        <taxon>Metazoa</taxon>
        <taxon>Ecdysozoa</taxon>
        <taxon>Arthropoda</taxon>
        <taxon>Hexapoda</taxon>
        <taxon>Insecta</taxon>
        <taxon>Pterygota</taxon>
        <taxon>Neoptera</taxon>
        <taxon>Endopterygota</taxon>
        <taxon>Hymenoptera</taxon>
        <taxon>Apocrita</taxon>
        <taxon>Aculeata</taxon>
        <taxon>Formicoidea</taxon>
        <taxon>Formicidae</taxon>
        <taxon>Myrmicinae</taxon>
        <taxon>Atta</taxon>
    </lineage>
</organism>
<accession>A0A158NR37</accession>
<dbReference type="EnsemblMetazoa" id="XM_012204605.1">
    <property type="protein sequence ID" value="XP_012059995.1"/>
    <property type="gene ID" value="LOC105623205"/>
</dbReference>
<proteinExistence type="predicted"/>
<gene>
    <name evidence="2" type="primary">105623205</name>
</gene>
<evidence type="ECO:0000259" key="1">
    <source>
        <dbReference type="PROSITE" id="PS50086"/>
    </source>
</evidence>
<dbReference type="PROSITE" id="PS50086">
    <property type="entry name" value="TBC_RABGAP"/>
    <property type="match status" value="1"/>
</dbReference>
<name>A0A158NR37_ATTCE</name>
<dbReference type="OrthoDB" id="10249775at2759"/>
<reference evidence="2" key="2">
    <citation type="submission" date="2016-04" db="UniProtKB">
        <authorList>
            <consortium name="EnsemblMetazoa"/>
        </authorList>
    </citation>
    <scope>IDENTIFICATION</scope>
</reference>
<dbReference type="FunCoup" id="A0A158NR37">
    <property type="interactions" value="281"/>
</dbReference>
<dbReference type="KEGG" id="acep:105623205"/>
<feature type="domain" description="Rab-GAP TBC" evidence="1">
    <location>
        <begin position="253"/>
        <end position="275"/>
    </location>
</feature>
<sequence length="275" mass="31446">MNEGTLENASSLEKTARRLTDDIQSMSNYRALYNEIQKLVASSIVNKGDFKNSLVAALKDNGLETEIRNTVFHWTRSRSSLHSRSVSHIQAADLGYLKKTQIQWERRIQKSLNSTCSELNIPLARIRSTIDRDELAEKWNELSTYDMDLSQYRPLYAPKDFLDVLFSIRDPSFKKQLDELNWDFSHIQISVKTLAQLRRMYSELSQGLPLLGINPDMPATEGFPNLEAERTHIGEKVLNSNHAPIAQEFLKRGSPRALRGRIWSLVLGSVIKDNV</sequence>
<keyword evidence="3" id="KW-1185">Reference proteome</keyword>
<dbReference type="AlphaFoldDB" id="A0A158NR37"/>
<evidence type="ECO:0000313" key="3">
    <source>
        <dbReference type="Proteomes" id="UP000005205"/>
    </source>
</evidence>
<protein>
    <recommendedName>
        <fullName evidence="1">Rab-GAP TBC domain-containing protein</fullName>
    </recommendedName>
</protein>
<reference evidence="3" key="1">
    <citation type="journal article" date="2011" name="PLoS Genet.">
        <title>The genome sequence of the leaf-cutter ant Atta cephalotes reveals insights into its obligate symbiotic lifestyle.</title>
        <authorList>
            <person name="Suen G."/>
            <person name="Teiling C."/>
            <person name="Li L."/>
            <person name="Holt C."/>
            <person name="Abouheif E."/>
            <person name="Bornberg-Bauer E."/>
            <person name="Bouffard P."/>
            <person name="Caldera E.J."/>
            <person name="Cash E."/>
            <person name="Cavanaugh A."/>
            <person name="Denas O."/>
            <person name="Elhaik E."/>
            <person name="Fave M.J."/>
            <person name="Gadau J."/>
            <person name="Gibson J.D."/>
            <person name="Graur D."/>
            <person name="Grubbs K.J."/>
            <person name="Hagen D.E."/>
            <person name="Harkins T.T."/>
            <person name="Helmkampf M."/>
            <person name="Hu H."/>
            <person name="Johnson B.R."/>
            <person name="Kim J."/>
            <person name="Marsh S.E."/>
            <person name="Moeller J.A."/>
            <person name="Munoz-Torres M.C."/>
            <person name="Murphy M.C."/>
            <person name="Naughton M.C."/>
            <person name="Nigam S."/>
            <person name="Overson R."/>
            <person name="Rajakumar R."/>
            <person name="Reese J.T."/>
            <person name="Scott J.J."/>
            <person name="Smith C.R."/>
            <person name="Tao S."/>
            <person name="Tsutsui N.D."/>
            <person name="Viljakainen L."/>
            <person name="Wissler L."/>
            <person name="Yandell M.D."/>
            <person name="Zimmer F."/>
            <person name="Taylor J."/>
            <person name="Slater S.C."/>
            <person name="Clifton S.W."/>
            <person name="Warren W.C."/>
            <person name="Elsik C.G."/>
            <person name="Smith C.D."/>
            <person name="Weinstock G.M."/>
            <person name="Gerardo N.M."/>
            <person name="Currie C.R."/>
        </authorList>
    </citation>
    <scope>NUCLEOTIDE SEQUENCE [LARGE SCALE GENOMIC DNA]</scope>
</reference>
<dbReference type="InterPro" id="IPR042507">
    <property type="entry name" value="TBC1D19"/>
</dbReference>
<dbReference type="PANTHER" id="PTHR16110:SF1">
    <property type="entry name" value="TBC1 DOMAIN FAMILY MEMBER 19"/>
    <property type="match status" value="1"/>
</dbReference>
<dbReference type="EMBL" id="ADTU01023792">
    <property type="status" value="NOT_ANNOTATED_CDS"/>
    <property type="molecule type" value="Genomic_DNA"/>
</dbReference>